<evidence type="ECO:0000313" key="2">
    <source>
        <dbReference type="EMBL" id="WTY35699.1"/>
    </source>
</evidence>
<name>A0ABZ1N7C0_9NOCA</name>
<protein>
    <submittedName>
        <fullName evidence="2">Uncharacterized protein</fullName>
    </submittedName>
</protein>
<evidence type="ECO:0000256" key="1">
    <source>
        <dbReference type="SAM" id="MobiDB-lite"/>
    </source>
</evidence>
<sequence>MTPSRSDASRRLTVAAAMVFQVSAHARTGLRTTAESFEAQARLLLADGEAKHHDSVRDACARAEELAATAEDETARRQRDSEVDGADRRRHSLIAAIARHRLDEDARNRRRATAIDKQERAAERMLIEANRGNLCAYRPTVTSPAGVTVDELVAAQELAVHELRRRLDVYLAAVEAHPEDDRYVADL</sequence>
<dbReference type="Proteomes" id="UP001621418">
    <property type="component" value="Chromosome"/>
</dbReference>
<feature type="region of interest" description="Disordered" evidence="1">
    <location>
        <begin position="67"/>
        <end position="86"/>
    </location>
</feature>
<organism evidence="2 3">
    <name type="scientific">Nocardia salmonicida</name>
    <dbReference type="NCBI Taxonomy" id="53431"/>
    <lineage>
        <taxon>Bacteria</taxon>
        <taxon>Bacillati</taxon>
        <taxon>Actinomycetota</taxon>
        <taxon>Actinomycetes</taxon>
        <taxon>Mycobacteriales</taxon>
        <taxon>Nocardiaceae</taxon>
        <taxon>Nocardia</taxon>
    </lineage>
</organism>
<gene>
    <name evidence="2" type="ORF">OG308_31280</name>
</gene>
<feature type="compositionally biased region" description="Basic and acidic residues" evidence="1">
    <location>
        <begin position="73"/>
        <end position="86"/>
    </location>
</feature>
<dbReference type="EMBL" id="CP109527">
    <property type="protein sequence ID" value="WTY35699.1"/>
    <property type="molecule type" value="Genomic_DNA"/>
</dbReference>
<dbReference type="RefSeq" id="WP_364653011.1">
    <property type="nucleotide sequence ID" value="NZ_CP109527.1"/>
</dbReference>
<accession>A0ABZ1N7C0</accession>
<proteinExistence type="predicted"/>
<reference evidence="2 3" key="1">
    <citation type="submission" date="2022-10" db="EMBL/GenBank/DDBJ databases">
        <title>The complete genomes of actinobacterial strains from the NBC collection.</title>
        <authorList>
            <person name="Joergensen T.S."/>
            <person name="Alvarez Arevalo M."/>
            <person name="Sterndorff E.B."/>
            <person name="Faurdal D."/>
            <person name="Vuksanovic O."/>
            <person name="Mourched A.-S."/>
            <person name="Charusanti P."/>
            <person name="Shaw S."/>
            <person name="Blin K."/>
            <person name="Weber T."/>
        </authorList>
    </citation>
    <scope>NUCLEOTIDE SEQUENCE [LARGE SCALE GENOMIC DNA]</scope>
    <source>
        <strain evidence="2 3">NBC_01413</strain>
    </source>
</reference>
<evidence type="ECO:0000313" key="3">
    <source>
        <dbReference type="Proteomes" id="UP001621418"/>
    </source>
</evidence>
<keyword evidence="3" id="KW-1185">Reference proteome</keyword>